<sequence>MKVIIKLADGFMHLFQVGGETFISWMTGIVPVVLMLLVAMNALIALIGEDKIAIVAQKASKNPLGRYMLVPFLSAFMLGNPMSHTMGRFLPEFYKPGFSASIMQFNHTSNGVFPHINPGELFVWLGIASGIKTLGLNQMDLAIRYLLVGLVMNFIGGWVTDFMVTYVSKQQGVTLSKTVKIDE</sequence>
<feature type="transmembrane region" description="Helical" evidence="1">
    <location>
        <begin position="142"/>
        <end position="167"/>
    </location>
</feature>
<reference evidence="2 3" key="1">
    <citation type="submission" date="2014-12" db="EMBL/GenBank/DDBJ databases">
        <title>Draft genome sequences of 10 type strains of Lactococcus.</title>
        <authorList>
            <person name="Sun Z."/>
            <person name="Zhong Z."/>
            <person name="Liu W."/>
            <person name="Zhang W."/>
            <person name="Zhang H."/>
        </authorList>
    </citation>
    <scope>NUCLEOTIDE SEQUENCE [LARGE SCALE GENOMIC DNA]</scope>
    <source>
        <strain evidence="2 3">DSM 20686</strain>
    </source>
</reference>
<evidence type="ECO:0000313" key="3">
    <source>
        <dbReference type="Proteomes" id="UP000242246"/>
    </source>
</evidence>
<keyword evidence="3" id="KW-1185">Reference proteome</keyword>
<dbReference type="GO" id="GO:0009401">
    <property type="term" value="P:phosphoenolpyruvate-dependent sugar phosphotransferase system"/>
    <property type="evidence" value="ECO:0007669"/>
    <property type="project" value="InterPro"/>
</dbReference>
<dbReference type="PANTHER" id="PTHR40399:SF1">
    <property type="entry name" value="PTS SYSTEM GLUCITOL_SORBITOL-SPECIFIC EIIC COMPONENT"/>
    <property type="match status" value="1"/>
</dbReference>
<dbReference type="GO" id="GO:0016020">
    <property type="term" value="C:membrane"/>
    <property type="evidence" value="ECO:0007669"/>
    <property type="project" value="InterPro"/>
</dbReference>
<keyword evidence="1" id="KW-1133">Transmembrane helix</keyword>
<name>A0A2A5RXW3_9LACT</name>
<dbReference type="PROSITE" id="PS51107">
    <property type="entry name" value="PTS_EIIC_TYPE_5"/>
    <property type="match status" value="1"/>
</dbReference>
<dbReference type="Proteomes" id="UP000242246">
    <property type="component" value="Unassembled WGS sequence"/>
</dbReference>
<keyword evidence="1" id="KW-0812">Transmembrane</keyword>
<evidence type="ECO:0000313" key="2">
    <source>
        <dbReference type="EMBL" id="PCS06079.1"/>
    </source>
</evidence>
<dbReference type="PIRSF" id="PIRSF038321">
    <property type="entry name" value="PTS_glc_srb_IIC"/>
    <property type="match status" value="1"/>
</dbReference>
<organism evidence="2 3">
    <name type="scientific">Pseudolactococcus plantarum</name>
    <dbReference type="NCBI Taxonomy" id="1365"/>
    <lineage>
        <taxon>Bacteria</taxon>
        <taxon>Bacillati</taxon>
        <taxon>Bacillota</taxon>
        <taxon>Bacilli</taxon>
        <taxon>Lactobacillales</taxon>
        <taxon>Streptococcaceae</taxon>
        <taxon>Pseudolactococcus</taxon>
    </lineage>
</organism>
<evidence type="ECO:0000256" key="1">
    <source>
        <dbReference type="SAM" id="Phobius"/>
    </source>
</evidence>
<dbReference type="Pfam" id="PF03608">
    <property type="entry name" value="EII-GUT"/>
    <property type="match status" value="1"/>
</dbReference>
<dbReference type="NCBIfam" id="TIGR00821">
    <property type="entry name" value="EII-GUT"/>
    <property type="match status" value="1"/>
</dbReference>
<dbReference type="OrthoDB" id="9799765at2"/>
<proteinExistence type="predicted"/>
<accession>A0A2A5RXW3</accession>
<dbReference type="STRING" id="1348632.GCA_001591745_01409"/>
<protein>
    <submittedName>
        <fullName evidence="2">PTS sorbitol transporter subunit IIC</fullName>
    </submittedName>
</protein>
<dbReference type="RefSeq" id="WP_068163634.1">
    <property type="nucleotide sequence ID" value="NZ_JXJX01000010.1"/>
</dbReference>
<comment type="caution">
    <text evidence="2">The sequence shown here is derived from an EMBL/GenBank/DDBJ whole genome shotgun (WGS) entry which is preliminary data.</text>
</comment>
<feature type="transmembrane region" description="Helical" evidence="1">
    <location>
        <begin position="22"/>
        <end position="47"/>
    </location>
</feature>
<keyword evidence="1" id="KW-0472">Membrane</keyword>
<dbReference type="EMBL" id="JXJX01000010">
    <property type="protein sequence ID" value="PCS06079.1"/>
    <property type="molecule type" value="Genomic_DNA"/>
</dbReference>
<gene>
    <name evidence="2" type="ORF">RU87_GL000275</name>
</gene>
<feature type="transmembrane region" description="Helical" evidence="1">
    <location>
        <begin position="67"/>
        <end position="86"/>
    </location>
</feature>
<dbReference type="InterPro" id="IPR004699">
    <property type="entry name" value="PTS_IID_sorb"/>
</dbReference>
<dbReference type="AlphaFoldDB" id="A0A2A5RXW3"/>
<dbReference type="PANTHER" id="PTHR40399">
    <property type="entry name" value="PTS SYSTEM GLUCITOL/SORBITOL-SPECIFIC EIIC COMPONENT"/>
    <property type="match status" value="1"/>
</dbReference>